<sequence length="320" mass="37443">MKILKGYRFKIYPNEEQKRFFIQTFGCVRFTYNYLLKAAKKPDNRSEGKVITPAMLKRDYPFLKATDSLALANAARNLNRAFKNYFSGRSGYPKLKNKKSAWQSYTTNNQNGTVAIEGNQLKLPKLKERVMICCHRPVLGTIKSVTISAKNNQEFYVSLLCVEEVDPLPKTNREIQIYFHPEKLIADDLGQLSIQHLEQTQQKINKLTQRLELKARCARKRKVRLSQAKNYQKLKMRLAKHQSLQHNQLQDYLNQLSTLLIRKYDVINFVEPSVRDQQSAANVQEAHLFSLNEWHQLMRMLKYKASWYGKEFKVVFSTQA</sequence>
<accession>S1NE09</accession>
<dbReference type="eggNOG" id="COG0675">
    <property type="taxonomic scope" value="Bacteria"/>
</dbReference>
<feature type="domain" description="Transposase putative helix-turn-helix" evidence="1">
    <location>
        <begin position="1"/>
        <end position="40"/>
    </location>
</feature>
<proteinExistence type="predicted"/>
<organism evidence="2 3">
    <name type="scientific">Enterococcus columbae DSM 7374 = ATCC 51263</name>
    <dbReference type="NCBI Taxonomy" id="1121865"/>
    <lineage>
        <taxon>Bacteria</taxon>
        <taxon>Bacillati</taxon>
        <taxon>Bacillota</taxon>
        <taxon>Bacilli</taxon>
        <taxon>Lactobacillales</taxon>
        <taxon>Enterococcaceae</taxon>
        <taxon>Enterococcus</taxon>
    </lineage>
</organism>
<dbReference type="Pfam" id="PF12323">
    <property type="entry name" value="HTH_OrfB_IS605"/>
    <property type="match status" value="1"/>
</dbReference>
<dbReference type="Proteomes" id="UP000014113">
    <property type="component" value="Unassembled WGS sequence"/>
</dbReference>
<dbReference type="STRING" id="1121865.OMW_01657"/>
<protein>
    <submittedName>
        <fullName evidence="2">IS605 OrfB family transposase</fullName>
    </submittedName>
</protein>
<dbReference type="InterPro" id="IPR021027">
    <property type="entry name" value="Transposase_put_HTH"/>
</dbReference>
<keyword evidence="3" id="KW-1185">Reference proteome</keyword>
<evidence type="ECO:0000313" key="3">
    <source>
        <dbReference type="Proteomes" id="UP000014113"/>
    </source>
</evidence>
<dbReference type="AlphaFoldDB" id="S1NE09"/>
<comment type="caution">
    <text evidence="2">The sequence shown here is derived from an EMBL/GenBank/DDBJ whole genome shotgun (WGS) entry which is preliminary data.</text>
</comment>
<dbReference type="PATRIC" id="fig|1121865.3.peg.1601"/>
<dbReference type="OrthoDB" id="56768at2"/>
<reference evidence="2 3" key="1">
    <citation type="submission" date="2013-03" db="EMBL/GenBank/DDBJ databases">
        <title>The Genome Sequence of Enterococcus columbae ATCC_51263 (PacBio/Illumina hybrid assembly).</title>
        <authorList>
            <consortium name="The Broad Institute Genomics Platform"/>
            <consortium name="The Broad Institute Genome Sequencing Center for Infectious Disease"/>
            <person name="Earl A."/>
            <person name="Russ C."/>
            <person name="Gilmore M."/>
            <person name="Surin D."/>
            <person name="Walker B."/>
            <person name="Young S."/>
            <person name="Zeng Q."/>
            <person name="Gargeya S."/>
            <person name="Fitzgerald M."/>
            <person name="Haas B."/>
            <person name="Abouelleil A."/>
            <person name="Allen A.W."/>
            <person name="Alvarado L."/>
            <person name="Arachchi H.M."/>
            <person name="Berlin A.M."/>
            <person name="Chapman S.B."/>
            <person name="Gainer-Dewar J."/>
            <person name="Goldberg J."/>
            <person name="Griggs A."/>
            <person name="Gujja S."/>
            <person name="Hansen M."/>
            <person name="Howarth C."/>
            <person name="Imamovic A."/>
            <person name="Ireland A."/>
            <person name="Larimer J."/>
            <person name="McCowan C."/>
            <person name="Murphy C."/>
            <person name="Pearson M."/>
            <person name="Poon T.W."/>
            <person name="Priest M."/>
            <person name="Roberts A."/>
            <person name="Saif S."/>
            <person name="Shea T."/>
            <person name="Sisk P."/>
            <person name="Sykes S."/>
            <person name="Wortman J."/>
            <person name="Nusbaum C."/>
            <person name="Birren B."/>
        </authorList>
    </citation>
    <scope>NUCLEOTIDE SEQUENCE [LARGE SCALE GENOMIC DNA]</scope>
    <source>
        <strain evidence="2 3">ATCC 51263</strain>
    </source>
</reference>
<evidence type="ECO:0000313" key="2">
    <source>
        <dbReference type="EMBL" id="EOW83853.1"/>
    </source>
</evidence>
<name>S1NE09_9ENTE</name>
<dbReference type="EMBL" id="ASWJ01000006">
    <property type="protein sequence ID" value="EOW83853.1"/>
    <property type="molecule type" value="Genomic_DNA"/>
</dbReference>
<evidence type="ECO:0000259" key="1">
    <source>
        <dbReference type="Pfam" id="PF12323"/>
    </source>
</evidence>
<dbReference type="RefSeq" id="WP_016183770.1">
    <property type="nucleotide sequence ID" value="NZ_JXKI01000005.1"/>
</dbReference>
<dbReference type="NCBIfam" id="NF040570">
    <property type="entry name" value="guided_TnpB"/>
    <property type="match status" value="1"/>
</dbReference>
<gene>
    <name evidence="2" type="ORF">I568_01300</name>
</gene>